<sequence>MDISIDQDIGVVTVKGKKYAVNLIWNIVENEEDFIEVIKVETEQLGSNLFCKMAHLEGGICYGLADVSLGHSSGMSVLPAVISSLFDSSLIGAWHLDNDVWYIIAIDSTRSILIDKAFYKEDEAFDKFSSIQNHMSCSEIICPASWDWENSKSNFILDNLPDKKQYKIISRKLNFQFKFLLYILAFSLAITIAFYLKSNFHIKKPKKYNTHEVIEKYNPFPAENDILPRYFIKNCQNTILEYLPVAFSLPGYRLNDAAVCTVKSVNFTLTRLFGSSDYIPKNIKSFIKNQDGYIDISDENFAKITLPLQGKKIGDIDDANMSLSLNNIHKMFDNAFIRIQTSNKRPCGIKSDYNTVYNRSFVCVKFRIATKYNPELLIPIFDKNRNLTIKKMSYNISASSWLIEGVYFGIGQKNPNNN</sequence>
<dbReference type="OrthoDB" id="6459111at2"/>
<keyword evidence="1" id="KW-0812">Transmembrane</keyword>
<proteinExistence type="predicted"/>
<keyword evidence="1" id="KW-0472">Membrane</keyword>
<protein>
    <recommendedName>
        <fullName evidence="4">Pilin accessory protein (PilO)</fullName>
    </recommendedName>
</protein>
<name>A0A1I4W4J9_9GAMM</name>
<keyword evidence="3" id="KW-1185">Reference proteome</keyword>
<dbReference type="Proteomes" id="UP000242222">
    <property type="component" value="Unassembled WGS sequence"/>
</dbReference>
<dbReference type="EMBL" id="FOVC01000002">
    <property type="protein sequence ID" value="SFN08362.1"/>
    <property type="molecule type" value="Genomic_DNA"/>
</dbReference>
<dbReference type="RefSeq" id="WP_092875696.1">
    <property type="nucleotide sequence ID" value="NZ_FOVC01000002.1"/>
</dbReference>
<gene>
    <name evidence="2" type="ORF">SAMN05216516_102280</name>
</gene>
<evidence type="ECO:0000256" key="1">
    <source>
        <dbReference type="SAM" id="Phobius"/>
    </source>
</evidence>
<evidence type="ECO:0008006" key="4">
    <source>
        <dbReference type="Google" id="ProtNLM"/>
    </source>
</evidence>
<keyword evidence="1" id="KW-1133">Transmembrane helix</keyword>
<evidence type="ECO:0000313" key="3">
    <source>
        <dbReference type="Proteomes" id="UP000242222"/>
    </source>
</evidence>
<dbReference type="AlphaFoldDB" id="A0A1I4W4J9"/>
<dbReference type="STRING" id="1367852.SAMN05216516_102280"/>
<accession>A0A1I4W4J9</accession>
<evidence type="ECO:0000313" key="2">
    <source>
        <dbReference type="EMBL" id="SFN08362.1"/>
    </source>
</evidence>
<organism evidence="2 3">
    <name type="scientific">Izhakiella capsodis</name>
    <dbReference type="NCBI Taxonomy" id="1367852"/>
    <lineage>
        <taxon>Bacteria</taxon>
        <taxon>Pseudomonadati</taxon>
        <taxon>Pseudomonadota</taxon>
        <taxon>Gammaproteobacteria</taxon>
        <taxon>Enterobacterales</taxon>
        <taxon>Erwiniaceae</taxon>
        <taxon>Izhakiella</taxon>
    </lineage>
</organism>
<reference evidence="3" key="1">
    <citation type="submission" date="2016-10" db="EMBL/GenBank/DDBJ databases">
        <authorList>
            <person name="Varghese N."/>
            <person name="Submissions S."/>
        </authorList>
    </citation>
    <scope>NUCLEOTIDE SEQUENCE [LARGE SCALE GENOMIC DNA]</scope>
    <source>
        <strain evidence="3">N6PO6</strain>
    </source>
</reference>
<feature type="transmembrane region" description="Helical" evidence="1">
    <location>
        <begin position="179"/>
        <end position="196"/>
    </location>
</feature>